<accession>A0A069PKK2</accession>
<dbReference type="Gene3D" id="3.30.565.10">
    <property type="entry name" value="Histidine kinase-like ATPase, C-terminal domain"/>
    <property type="match status" value="1"/>
</dbReference>
<sequence>MRLGEFILRDMDSILAQWEAFAATLLPAAENLKSLELRNDAQHILEAVVKDLGTPQTRKAQAEKSMGRGPKLIGAPATAAQTHAVLRARNGFNINQLAAEYRALRASVLRLWIDECDPTAPDLDDMIRFNEAIDQALAESVGYYSAHVEQARNLFLGMLGHDMRSPLQAIQMTAVYLSALNNGEKISEAARRLINSGSRMQALLDDMLDFNRANLGLGIAIAPGSVDLAKQFAEELDLLRAAHPDHRVDLEVVGDSTGVWDGRRLQQLLGNLVLNAFRYGASDRPVRVVLRGMAAEVCFEVKNSGPIIEPCTLDRIFDPLNRGVENEHNYAAESHLGLGLYIAREIAEAHGGTLQARSDVTETVFSVRLPRSR</sequence>
<dbReference type="InterPro" id="IPR003661">
    <property type="entry name" value="HisK_dim/P_dom"/>
</dbReference>
<dbReference type="Pfam" id="PF00512">
    <property type="entry name" value="HisKA"/>
    <property type="match status" value="1"/>
</dbReference>
<evidence type="ECO:0000256" key="2">
    <source>
        <dbReference type="ARBA" id="ARBA00012438"/>
    </source>
</evidence>
<dbReference type="InterPro" id="IPR005467">
    <property type="entry name" value="His_kinase_dom"/>
</dbReference>
<dbReference type="SMART" id="SM00388">
    <property type="entry name" value="HisKA"/>
    <property type="match status" value="1"/>
</dbReference>
<dbReference type="SUPFAM" id="SSF47384">
    <property type="entry name" value="Homodimeric domain of signal transducing histidine kinase"/>
    <property type="match status" value="1"/>
</dbReference>
<reference evidence="5 6" key="1">
    <citation type="submission" date="2014-03" db="EMBL/GenBank/DDBJ databases">
        <title>Draft Genome Sequences of Four Burkholderia Strains.</title>
        <authorList>
            <person name="Liu X.Y."/>
            <person name="Li C.X."/>
            <person name="Xu J.H."/>
        </authorList>
    </citation>
    <scope>NUCLEOTIDE SEQUENCE [LARGE SCALE GENOMIC DNA]</scope>
    <source>
        <strain evidence="5 6">DSM 50014</strain>
    </source>
</reference>
<feature type="domain" description="Histidine kinase" evidence="4">
    <location>
        <begin position="158"/>
        <end position="373"/>
    </location>
</feature>
<keyword evidence="3" id="KW-0597">Phosphoprotein</keyword>
<proteinExistence type="predicted"/>
<dbReference type="Pfam" id="PF14361">
    <property type="entry name" value="RsbRD_N"/>
    <property type="match status" value="1"/>
</dbReference>
<keyword evidence="5" id="KW-0808">Transferase</keyword>
<dbReference type="Proteomes" id="UP000027466">
    <property type="component" value="Unassembled WGS sequence"/>
</dbReference>
<protein>
    <recommendedName>
        <fullName evidence="2">histidine kinase</fullName>
        <ecNumber evidence="2">2.7.13.3</ecNumber>
    </recommendedName>
</protein>
<comment type="caution">
    <text evidence="5">The sequence shown here is derived from an EMBL/GenBank/DDBJ whole genome shotgun (WGS) entry which is preliminary data.</text>
</comment>
<dbReference type="PROSITE" id="PS50109">
    <property type="entry name" value="HIS_KIN"/>
    <property type="match status" value="1"/>
</dbReference>
<dbReference type="Gene3D" id="1.10.287.130">
    <property type="match status" value="1"/>
</dbReference>
<evidence type="ECO:0000256" key="3">
    <source>
        <dbReference type="ARBA" id="ARBA00022553"/>
    </source>
</evidence>
<comment type="catalytic activity">
    <reaction evidence="1">
        <text>ATP + protein L-histidine = ADP + protein N-phospho-L-histidine.</text>
        <dbReference type="EC" id="2.7.13.3"/>
    </reaction>
</comment>
<keyword evidence="6" id="KW-1185">Reference proteome</keyword>
<dbReference type="CDD" id="cd00075">
    <property type="entry name" value="HATPase"/>
    <property type="match status" value="1"/>
</dbReference>
<evidence type="ECO:0000313" key="5">
    <source>
        <dbReference type="EMBL" id="KDR37846.1"/>
    </source>
</evidence>
<gene>
    <name evidence="5" type="ORF">BG61_06725</name>
</gene>
<dbReference type="PANTHER" id="PTHR43547">
    <property type="entry name" value="TWO-COMPONENT HISTIDINE KINASE"/>
    <property type="match status" value="1"/>
</dbReference>
<evidence type="ECO:0000259" key="4">
    <source>
        <dbReference type="PROSITE" id="PS50109"/>
    </source>
</evidence>
<dbReference type="PANTHER" id="PTHR43547:SF2">
    <property type="entry name" value="HYBRID SIGNAL TRANSDUCTION HISTIDINE KINASE C"/>
    <property type="match status" value="1"/>
</dbReference>
<keyword evidence="5" id="KW-0418">Kinase</keyword>
<name>A0A069PKK2_9BURK</name>
<evidence type="ECO:0000256" key="1">
    <source>
        <dbReference type="ARBA" id="ARBA00000085"/>
    </source>
</evidence>
<dbReference type="Pfam" id="PF02518">
    <property type="entry name" value="HATPase_c"/>
    <property type="match status" value="1"/>
</dbReference>
<dbReference type="AlphaFoldDB" id="A0A069PKK2"/>
<dbReference type="SMART" id="SM00387">
    <property type="entry name" value="HATPase_c"/>
    <property type="match status" value="1"/>
</dbReference>
<dbReference type="RefSeq" id="WP_035943031.1">
    <property type="nucleotide sequence ID" value="NZ_CADFFX010000042.1"/>
</dbReference>
<dbReference type="EC" id="2.7.13.3" evidence="2"/>
<dbReference type="InterPro" id="IPR025751">
    <property type="entry name" value="RsbRD_N_dom"/>
</dbReference>
<dbReference type="InterPro" id="IPR036890">
    <property type="entry name" value="HATPase_C_sf"/>
</dbReference>
<organism evidence="5 6">
    <name type="scientific">Caballeronia glathei</name>
    <dbReference type="NCBI Taxonomy" id="60547"/>
    <lineage>
        <taxon>Bacteria</taxon>
        <taxon>Pseudomonadati</taxon>
        <taxon>Pseudomonadota</taxon>
        <taxon>Betaproteobacteria</taxon>
        <taxon>Burkholderiales</taxon>
        <taxon>Burkholderiaceae</taxon>
        <taxon>Caballeronia</taxon>
    </lineage>
</organism>
<dbReference type="SUPFAM" id="SSF55874">
    <property type="entry name" value="ATPase domain of HSP90 chaperone/DNA topoisomerase II/histidine kinase"/>
    <property type="match status" value="1"/>
</dbReference>
<dbReference type="EMBL" id="JFHC01000131">
    <property type="protein sequence ID" value="KDR37846.1"/>
    <property type="molecule type" value="Genomic_DNA"/>
</dbReference>
<evidence type="ECO:0000313" key="6">
    <source>
        <dbReference type="Proteomes" id="UP000027466"/>
    </source>
</evidence>
<dbReference type="GO" id="GO:0000155">
    <property type="term" value="F:phosphorelay sensor kinase activity"/>
    <property type="evidence" value="ECO:0007669"/>
    <property type="project" value="InterPro"/>
</dbReference>
<dbReference type="InterPro" id="IPR036097">
    <property type="entry name" value="HisK_dim/P_sf"/>
</dbReference>
<dbReference type="CDD" id="cd00082">
    <property type="entry name" value="HisKA"/>
    <property type="match status" value="1"/>
</dbReference>
<dbReference type="InterPro" id="IPR003594">
    <property type="entry name" value="HATPase_dom"/>
</dbReference>